<keyword evidence="2" id="KW-1185">Reference proteome</keyword>
<evidence type="ECO:0000313" key="2">
    <source>
        <dbReference type="Proteomes" id="UP000030153"/>
    </source>
</evidence>
<dbReference type="AlphaFoldDB" id="A0A0A2UU64"/>
<gene>
    <name evidence="1" type="ORF">N780_19805</name>
</gene>
<sequence length="135" mass="16265">MFFKKLSKKNRSTHNITLTNLQQKMVEDQMDEKVVESVTLIFDMRMTDMGVEEFQEWLVNLNFRTPEEFLNADFALATYEDSRSWFEEEVLKLEKETELPWQEQAEDLKSEDDRIRKTQLVLRHRISEMVLDLLD</sequence>
<dbReference type="RefSeq" id="WP_036783151.1">
    <property type="nucleotide sequence ID" value="NZ_AVBG01000006.1"/>
</dbReference>
<evidence type="ECO:0000313" key="1">
    <source>
        <dbReference type="EMBL" id="KGP91454.1"/>
    </source>
</evidence>
<organism evidence="1 2">
    <name type="scientific">Pontibacillus chungwhensis BH030062</name>
    <dbReference type="NCBI Taxonomy" id="1385513"/>
    <lineage>
        <taxon>Bacteria</taxon>
        <taxon>Bacillati</taxon>
        <taxon>Bacillota</taxon>
        <taxon>Bacilli</taxon>
        <taxon>Bacillales</taxon>
        <taxon>Bacillaceae</taxon>
        <taxon>Pontibacillus</taxon>
    </lineage>
</organism>
<reference evidence="1 2" key="1">
    <citation type="submission" date="2013-08" db="EMBL/GenBank/DDBJ databases">
        <title>Genome of Pontibacillus chungwhensis.</title>
        <authorList>
            <person name="Wang Q."/>
            <person name="Wang G."/>
        </authorList>
    </citation>
    <scope>NUCLEOTIDE SEQUENCE [LARGE SCALE GENOMIC DNA]</scope>
    <source>
        <strain evidence="1 2">BH030062</strain>
    </source>
</reference>
<dbReference type="EMBL" id="AVBG01000006">
    <property type="protein sequence ID" value="KGP91454.1"/>
    <property type="molecule type" value="Genomic_DNA"/>
</dbReference>
<protein>
    <submittedName>
        <fullName evidence="1">Uncharacterized protein</fullName>
    </submittedName>
</protein>
<comment type="caution">
    <text evidence="1">The sequence shown here is derived from an EMBL/GenBank/DDBJ whole genome shotgun (WGS) entry which is preliminary data.</text>
</comment>
<name>A0A0A2UU64_9BACI</name>
<dbReference type="OrthoDB" id="2889801at2"/>
<proteinExistence type="predicted"/>
<accession>A0A0A2UU64</accession>
<dbReference type="Proteomes" id="UP000030153">
    <property type="component" value="Unassembled WGS sequence"/>
</dbReference>